<dbReference type="EMBL" id="MCFJ01000003">
    <property type="protein sequence ID" value="ORY68289.1"/>
    <property type="molecule type" value="Genomic_DNA"/>
</dbReference>
<sequence length="167" mass="19118">MPNESMRSCKYICLFNEARCYSMKMLRRWTTRFNRASFTISRIEFQASKLSPCSWGTNRNEQGSMAISEEVSLPKKAGAIDQFWACDHAIDDNHSNFSTLEKVEETRVMRSSSTGRPKTLEILSYRNFVDFNLQLSLTNHITLITQGTQTFTTIGSLEVPILLVTSR</sequence>
<dbReference type="GeneID" id="63769761"/>
<reference evidence="1 2" key="1">
    <citation type="submission" date="2016-07" db="EMBL/GenBank/DDBJ databases">
        <title>Pervasive Adenine N6-methylation of Active Genes in Fungi.</title>
        <authorList>
            <consortium name="DOE Joint Genome Institute"/>
            <person name="Mondo S.J."/>
            <person name="Dannebaum R.O."/>
            <person name="Kuo R.C."/>
            <person name="Labutti K."/>
            <person name="Haridas S."/>
            <person name="Kuo A."/>
            <person name="Salamov A."/>
            <person name="Ahrendt S.R."/>
            <person name="Lipzen A."/>
            <person name="Sullivan W."/>
            <person name="Andreopoulos W.B."/>
            <person name="Clum A."/>
            <person name="Lindquist E."/>
            <person name="Daum C."/>
            <person name="Ramamoorthy G.K."/>
            <person name="Gryganskyi A."/>
            <person name="Culley D."/>
            <person name="Magnuson J.K."/>
            <person name="James T.Y."/>
            <person name="O'Malley M.A."/>
            <person name="Stajich J.E."/>
            <person name="Spatafora J.W."/>
            <person name="Visel A."/>
            <person name="Grigoriev I.V."/>
        </authorList>
    </citation>
    <scope>NUCLEOTIDE SEQUENCE [LARGE SCALE GENOMIC DNA]</scope>
    <source>
        <strain evidence="1 2">CBS 129021</strain>
    </source>
</reference>
<proteinExistence type="predicted"/>
<keyword evidence="2" id="KW-1185">Reference proteome</keyword>
<accession>A0A1Y2E9R0</accession>
<comment type="caution">
    <text evidence="1">The sequence shown here is derived from an EMBL/GenBank/DDBJ whole genome shotgun (WGS) entry which is preliminary data.</text>
</comment>
<protein>
    <submittedName>
        <fullName evidence="1">Uncharacterized protein</fullName>
    </submittedName>
</protein>
<organism evidence="1 2">
    <name type="scientific">Pseudomassariella vexata</name>
    <dbReference type="NCBI Taxonomy" id="1141098"/>
    <lineage>
        <taxon>Eukaryota</taxon>
        <taxon>Fungi</taxon>
        <taxon>Dikarya</taxon>
        <taxon>Ascomycota</taxon>
        <taxon>Pezizomycotina</taxon>
        <taxon>Sordariomycetes</taxon>
        <taxon>Xylariomycetidae</taxon>
        <taxon>Amphisphaeriales</taxon>
        <taxon>Pseudomassariaceae</taxon>
        <taxon>Pseudomassariella</taxon>
    </lineage>
</organism>
<evidence type="ECO:0000313" key="1">
    <source>
        <dbReference type="EMBL" id="ORY68289.1"/>
    </source>
</evidence>
<dbReference type="RefSeq" id="XP_040718576.1">
    <property type="nucleotide sequence ID" value="XM_040853549.1"/>
</dbReference>
<gene>
    <name evidence="1" type="ORF">BCR38DRAFT_129808</name>
</gene>
<dbReference type="InParanoid" id="A0A1Y2E9R0"/>
<name>A0A1Y2E9R0_9PEZI</name>
<dbReference type="Proteomes" id="UP000193689">
    <property type="component" value="Unassembled WGS sequence"/>
</dbReference>
<evidence type="ECO:0000313" key="2">
    <source>
        <dbReference type="Proteomes" id="UP000193689"/>
    </source>
</evidence>
<dbReference type="AlphaFoldDB" id="A0A1Y2E9R0"/>